<dbReference type="InterPro" id="IPR013087">
    <property type="entry name" value="Znf_C2H2_type"/>
</dbReference>
<sequence>ESPALSWEGIRRFLWSSELAPPEQLPGREKPYKCEQCGRNFTSISRLMWHVLDHAGEPSHRCGECGETFSESSGLLGHLAAH</sequence>
<evidence type="ECO:0000256" key="4">
    <source>
        <dbReference type="ARBA" id="ARBA00022771"/>
    </source>
</evidence>
<keyword evidence="4 9" id="KW-0863">Zinc-finger</keyword>
<feature type="non-terminal residue" evidence="11">
    <location>
        <position position="82"/>
    </location>
</feature>
<accession>A0A7K6J5I6</accession>
<evidence type="ECO:0000256" key="7">
    <source>
        <dbReference type="ARBA" id="ARBA00023163"/>
    </source>
</evidence>
<organism evidence="11 12">
    <name type="scientific">Machaerirhynchus nigripectus</name>
    <dbReference type="NCBI Taxonomy" id="1160894"/>
    <lineage>
        <taxon>Eukaryota</taxon>
        <taxon>Metazoa</taxon>
        <taxon>Chordata</taxon>
        <taxon>Craniata</taxon>
        <taxon>Vertebrata</taxon>
        <taxon>Euteleostomi</taxon>
        <taxon>Archelosauria</taxon>
        <taxon>Archosauria</taxon>
        <taxon>Dinosauria</taxon>
        <taxon>Saurischia</taxon>
        <taxon>Theropoda</taxon>
        <taxon>Coelurosauria</taxon>
        <taxon>Aves</taxon>
        <taxon>Neognathae</taxon>
        <taxon>Neoaves</taxon>
        <taxon>Telluraves</taxon>
        <taxon>Australaves</taxon>
        <taxon>Passeriformes</taxon>
        <taxon>Corvoidea</taxon>
        <taxon>Dicruridae</taxon>
        <taxon>Machaerirhynchus</taxon>
    </lineage>
</organism>
<evidence type="ECO:0000313" key="11">
    <source>
        <dbReference type="EMBL" id="NWV94852.1"/>
    </source>
</evidence>
<dbReference type="PANTHER" id="PTHR23226:SF416">
    <property type="entry name" value="FI01424P"/>
    <property type="match status" value="1"/>
</dbReference>
<dbReference type="Proteomes" id="UP000574967">
    <property type="component" value="Unassembled WGS sequence"/>
</dbReference>
<dbReference type="GO" id="GO:0000981">
    <property type="term" value="F:DNA-binding transcription factor activity, RNA polymerase II-specific"/>
    <property type="evidence" value="ECO:0007669"/>
    <property type="project" value="TreeGrafter"/>
</dbReference>
<evidence type="ECO:0000256" key="8">
    <source>
        <dbReference type="ARBA" id="ARBA00023242"/>
    </source>
</evidence>
<dbReference type="PROSITE" id="PS00028">
    <property type="entry name" value="ZINC_FINGER_C2H2_1"/>
    <property type="match status" value="2"/>
</dbReference>
<dbReference type="GO" id="GO:0005634">
    <property type="term" value="C:nucleus"/>
    <property type="evidence" value="ECO:0007669"/>
    <property type="project" value="UniProtKB-SubCell"/>
</dbReference>
<evidence type="ECO:0000256" key="1">
    <source>
        <dbReference type="ARBA" id="ARBA00004123"/>
    </source>
</evidence>
<reference evidence="11 12" key="1">
    <citation type="submission" date="2019-09" db="EMBL/GenBank/DDBJ databases">
        <title>Bird 10,000 Genomes (B10K) Project - Family phase.</title>
        <authorList>
            <person name="Zhang G."/>
        </authorList>
    </citation>
    <scope>NUCLEOTIDE SEQUENCE [LARGE SCALE GENOMIC DNA]</scope>
    <source>
        <strain evidence="11">B10K-DU-029-43</strain>
        <tissue evidence="11">Heart</tissue>
    </source>
</reference>
<evidence type="ECO:0000256" key="9">
    <source>
        <dbReference type="PROSITE-ProRule" id="PRU00042"/>
    </source>
</evidence>
<dbReference type="PROSITE" id="PS50157">
    <property type="entry name" value="ZINC_FINGER_C2H2_2"/>
    <property type="match status" value="2"/>
</dbReference>
<keyword evidence="2" id="KW-0479">Metal-binding</keyword>
<keyword evidence="3" id="KW-0677">Repeat</keyword>
<dbReference type="Gene3D" id="3.30.160.60">
    <property type="entry name" value="Classic Zinc Finger"/>
    <property type="match status" value="2"/>
</dbReference>
<evidence type="ECO:0000256" key="6">
    <source>
        <dbReference type="ARBA" id="ARBA00023015"/>
    </source>
</evidence>
<evidence type="ECO:0000256" key="3">
    <source>
        <dbReference type="ARBA" id="ARBA00022737"/>
    </source>
</evidence>
<comment type="caution">
    <text evidence="11">The sequence shown here is derived from an EMBL/GenBank/DDBJ whole genome shotgun (WGS) entry which is preliminary data.</text>
</comment>
<dbReference type="GO" id="GO:0000978">
    <property type="term" value="F:RNA polymerase II cis-regulatory region sequence-specific DNA binding"/>
    <property type="evidence" value="ECO:0007669"/>
    <property type="project" value="TreeGrafter"/>
</dbReference>
<keyword evidence="5" id="KW-0862">Zinc</keyword>
<dbReference type="Pfam" id="PF13894">
    <property type="entry name" value="zf-C2H2_4"/>
    <property type="match status" value="1"/>
</dbReference>
<feature type="non-terminal residue" evidence="11">
    <location>
        <position position="1"/>
    </location>
</feature>
<evidence type="ECO:0000313" key="12">
    <source>
        <dbReference type="Proteomes" id="UP000574967"/>
    </source>
</evidence>
<keyword evidence="6" id="KW-0805">Transcription regulation</keyword>
<gene>
    <name evidence="11" type="primary">Znf91_0</name>
    <name evidence="11" type="ORF">MACNIG_R10546</name>
</gene>
<keyword evidence="7" id="KW-0804">Transcription</keyword>
<dbReference type="AlphaFoldDB" id="A0A7K6J5I6"/>
<name>A0A7K6J5I6_9CORV</name>
<feature type="domain" description="C2H2-type" evidence="10">
    <location>
        <begin position="60"/>
        <end position="82"/>
    </location>
</feature>
<proteinExistence type="predicted"/>
<dbReference type="SUPFAM" id="SSF57667">
    <property type="entry name" value="beta-beta-alpha zinc fingers"/>
    <property type="match status" value="1"/>
</dbReference>
<comment type="subcellular location">
    <subcellularLocation>
        <location evidence="1">Nucleus</location>
    </subcellularLocation>
</comment>
<protein>
    <submittedName>
        <fullName evidence="11">ZNF91 protein</fullName>
    </submittedName>
</protein>
<keyword evidence="12" id="KW-1185">Reference proteome</keyword>
<dbReference type="InterPro" id="IPR036236">
    <property type="entry name" value="Znf_C2H2_sf"/>
</dbReference>
<evidence type="ECO:0000259" key="10">
    <source>
        <dbReference type="PROSITE" id="PS50157"/>
    </source>
</evidence>
<evidence type="ECO:0000256" key="2">
    <source>
        <dbReference type="ARBA" id="ARBA00022723"/>
    </source>
</evidence>
<dbReference type="EMBL" id="VZRQ01006391">
    <property type="protein sequence ID" value="NWV94852.1"/>
    <property type="molecule type" value="Genomic_DNA"/>
</dbReference>
<dbReference type="FunFam" id="3.30.160.60:FF:000099">
    <property type="entry name" value="Zinc finger protein 79"/>
    <property type="match status" value="1"/>
</dbReference>
<keyword evidence="8" id="KW-0539">Nucleus</keyword>
<dbReference type="GO" id="GO:0008270">
    <property type="term" value="F:zinc ion binding"/>
    <property type="evidence" value="ECO:0007669"/>
    <property type="project" value="UniProtKB-KW"/>
</dbReference>
<evidence type="ECO:0000256" key="5">
    <source>
        <dbReference type="ARBA" id="ARBA00022833"/>
    </source>
</evidence>
<dbReference type="SMART" id="SM00355">
    <property type="entry name" value="ZnF_C2H2"/>
    <property type="match status" value="2"/>
</dbReference>
<feature type="domain" description="C2H2-type" evidence="10">
    <location>
        <begin position="32"/>
        <end position="59"/>
    </location>
</feature>
<dbReference type="Pfam" id="PF00096">
    <property type="entry name" value="zf-C2H2"/>
    <property type="match status" value="1"/>
</dbReference>
<dbReference type="PANTHER" id="PTHR23226">
    <property type="entry name" value="ZINC FINGER AND SCAN DOMAIN-CONTAINING"/>
    <property type="match status" value="1"/>
</dbReference>